<feature type="region of interest" description="Disordered" evidence="7">
    <location>
        <begin position="108"/>
        <end position="155"/>
    </location>
</feature>
<dbReference type="EMBL" id="ML732257">
    <property type="protein sequence ID" value="KAB8072024.1"/>
    <property type="molecule type" value="Genomic_DNA"/>
</dbReference>
<evidence type="ECO:0000313" key="9">
    <source>
        <dbReference type="EMBL" id="KAB8072024.1"/>
    </source>
</evidence>
<organism evidence="9 10">
    <name type="scientific">Aspergillus leporis</name>
    <dbReference type="NCBI Taxonomy" id="41062"/>
    <lineage>
        <taxon>Eukaryota</taxon>
        <taxon>Fungi</taxon>
        <taxon>Dikarya</taxon>
        <taxon>Ascomycota</taxon>
        <taxon>Pezizomycotina</taxon>
        <taxon>Eurotiomycetes</taxon>
        <taxon>Eurotiomycetidae</taxon>
        <taxon>Eurotiales</taxon>
        <taxon>Aspergillaceae</taxon>
        <taxon>Aspergillus</taxon>
        <taxon>Aspergillus subgen. Circumdati</taxon>
    </lineage>
</organism>
<reference evidence="9 10" key="1">
    <citation type="submission" date="2019-04" db="EMBL/GenBank/DDBJ databases">
        <title>Friends and foes A comparative genomics study of 23 Aspergillus species from section Flavi.</title>
        <authorList>
            <consortium name="DOE Joint Genome Institute"/>
            <person name="Kjaerbolling I."/>
            <person name="Vesth T."/>
            <person name="Frisvad J.C."/>
            <person name="Nybo J.L."/>
            <person name="Theobald S."/>
            <person name="Kildgaard S."/>
            <person name="Isbrandt T."/>
            <person name="Kuo A."/>
            <person name="Sato A."/>
            <person name="Lyhne E.K."/>
            <person name="Kogle M.E."/>
            <person name="Wiebenga A."/>
            <person name="Kun R.S."/>
            <person name="Lubbers R.J."/>
            <person name="Makela M.R."/>
            <person name="Barry K."/>
            <person name="Chovatia M."/>
            <person name="Clum A."/>
            <person name="Daum C."/>
            <person name="Haridas S."/>
            <person name="He G."/>
            <person name="LaButti K."/>
            <person name="Lipzen A."/>
            <person name="Mondo S."/>
            <person name="Riley R."/>
            <person name="Salamov A."/>
            <person name="Simmons B.A."/>
            <person name="Magnuson J.K."/>
            <person name="Henrissat B."/>
            <person name="Mortensen U.H."/>
            <person name="Larsen T.O."/>
            <person name="Devries R.P."/>
            <person name="Grigoriev I.V."/>
            <person name="Machida M."/>
            <person name="Baker S.E."/>
            <person name="Andersen M.R."/>
        </authorList>
    </citation>
    <scope>NUCLEOTIDE SEQUENCE [LARGE SCALE GENOMIC DNA]</scope>
    <source>
        <strain evidence="9 10">CBS 151.66</strain>
    </source>
</reference>
<name>A0A5N5WXR5_9EURO</name>
<feature type="transmembrane region" description="Helical" evidence="8">
    <location>
        <begin position="74"/>
        <end position="96"/>
    </location>
</feature>
<dbReference type="Pfam" id="PF04193">
    <property type="entry name" value="PQ-loop"/>
    <property type="match status" value="2"/>
</dbReference>
<dbReference type="Gene3D" id="1.20.1280.290">
    <property type="match status" value="2"/>
</dbReference>
<evidence type="ECO:0000256" key="6">
    <source>
        <dbReference type="ARBA" id="ARBA00050768"/>
    </source>
</evidence>
<keyword evidence="3 8" id="KW-1133">Transmembrane helix</keyword>
<dbReference type="GO" id="GO:0034486">
    <property type="term" value="P:vacuolar transmembrane transport"/>
    <property type="evidence" value="ECO:0007669"/>
    <property type="project" value="UniProtKB-ARBA"/>
</dbReference>
<comment type="catalytic activity">
    <reaction evidence="6">
        <text>L-histidine(out) + L-arginine(in) = L-histidine(in) + L-arginine(out)</text>
        <dbReference type="Rhea" id="RHEA:71063"/>
        <dbReference type="ChEBI" id="CHEBI:32682"/>
        <dbReference type="ChEBI" id="CHEBI:57595"/>
    </reaction>
</comment>
<dbReference type="FunFam" id="1.20.1280.290:FF:000012">
    <property type="entry name" value="Vacuolar membrane PQ loop repeat protein"/>
    <property type="match status" value="1"/>
</dbReference>
<dbReference type="Proteomes" id="UP000326565">
    <property type="component" value="Unassembled WGS sequence"/>
</dbReference>
<evidence type="ECO:0000256" key="1">
    <source>
        <dbReference type="ARBA" id="ARBA00004141"/>
    </source>
</evidence>
<dbReference type="SMART" id="SM00679">
    <property type="entry name" value="CTNS"/>
    <property type="match status" value="2"/>
</dbReference>
<dbReference type="GO" id="GO:0098852">
    <property type="term" value="C:lytic vacuole membrane"/>
    <property type="evidence" value="ECO:0007669"/>
    <property type="project" value="UniProtKB-ARBA"/>
</dbReference>
<gene>
    <name evidence="9" type="ORF">BDV29DRAFT_8894</name>
</gene>
<evidence type="ECO:0000256" key="5">
    <source>
        <dbReference type="ARBA" id="ARBA00038039"/>
    </source>
</evidence>
<protein>
    <submittedName>
        <fullName evidence="9">PQ loop repeat-domain-containing protein</fullName>
    </submittedName>
</protein>
<dbReference type="InterPro" id="IPR051415">
    <property type="entry name" value="LAAT-1"/>
</dbReference>
<evidence type="ECO:0000313" key="10">
    <source>
        <dbReference type="Proteomes" id="UP000326565"/>
    </source>
</evidence>
<comment type="similarity">
    <text evidence="5">Belongs to the laat-1 family.</text>
</comment>
<dbReference type="OrthoDB" id="8048523at2759"/>
<evidence type="ECO:0000256" key="3">
    <source>
        <dbReference type="ARBA" id="ARBA00022989"/>
    </source>
</evidence>
<keyword evidence="2 8" id="KW-0812">Transmembrane</keyword>
<dbReference type="InterPro" id="IPR006603">
    <property type="entry name" value="PQ-loop_rpt"/>
</dbReference>
<dbReference type="GO" id="GO:0015174">
    <property type="term" value="F:basic amino acid transmembrane transporter activity"/>
    <property type="evidence" value="ECO:0007669"/>
    <property type="project" value="UniProtKB-ARBA"/>
</dbReference>
<evidence type="ECO:0000256" key="4">
    <source>
        <dbReference type="ARBA" id="ARBA00023136"/>
    </source>
</evidence>
<keyword evidence="4 8" id="KW-0472">Membrane</keyword>
<feature type="transmembrane region" description="Helical" evidence="8">
    <location>
        <begin position="179"/>
        <end position="197"/>
    </location>
</feature>
<feature type="transmembrane region" description="Helical" evidence="8">
    <location>
        <begin position="47"/>
        <end position="68"/>
    </location>
</feature>
<comment type="subcellular location">
    <subcellularLocation>
        <location evidence="1">Membrane</location>
        <topology evidence="1">Multi-pass membrane protein</topology>
    </subcellularLocation>
</comment>
<sequence>MATAEPEPLTAREAASGLLGSISLTCWFFVLLPQLIENYRNGNAEAISLTFVFVWFLGDVTNLIGGLWAGLVPVIVAIAVYFVIADGVLIGQCLYYKARNSRLQAPHRRRSSVETLDPTTPLLGRRFSDSIQDGPSSRRRSWASQHRDSHANGPEGMLAKIVEENEAGLSAWVRNISSVLAICAIGMGGWTIAWQSGVWKPAPQDDTGGADIAVGAQIVGYFSAVCYLGARLPQIYKNWKDKSCEGLSLLFFILSLLGNLTYGAGILFHSTEKKYVVTNIPWLIGSLGTMVEDIAIFVQFRLYAVADSTAAGP</sequence>
<feature type="transmembrane region" description="Helical" evidence="8">
    <location>
        <begin position="249"/>
        <end position="268"/>
    </location>
</feature>
<evidence type="ECO:0000256" key="7">
    <source>
        <dbReference type="SAM" id="MobiDB-lite"/>
    </source>
</evidence>
<dbReference type="AlphaFoldDB" id="A0A5N5WXR5"/>
<evidence type="ECO:0000256" key="2">
    <source>
        <dbReference type="ARBA" id="ARBA00022692"/>
    </source>
</evidence>
<dbReference type="PANTHER" id="PTHR16201:SF44">
    <property type="entry name" value="SEVEN TRANSMEMBRANE PROTEIN 1"/>
    <property type="match status" value="1"/>
</dbReference>
<keyword evidence="10" id="KW-1185">Reference proteome</keyword>
<dbReference type="PANTHER" id="PTHR16201">
    <property type="entry name" value="SEVEN TRANSMEMBRANE PROTEIN 1-RELATED"/>
    <property type="match status" value="1"/>
</dbReference>
<accession>A0A5N5WXR5</accession>
<evidence type="ECO:0000256" key="8">
    <source>
        <dbReference type="SAM" id="Phobius"/>
    </source>
</evidence>
<feature type="transmembrane region" description="Helical" evidence="8">
    <location>
        <begin position="209"/>
        <end position="228"/>
    </location>
</feature>
<proteinExistence type="inferred from homology"/>
<feature type="transmembrane region" description="Helical" evidence="8">
    <location>
        <begin position="280"/>
        <end position="298"/>
    </location>
</feature>
<feature type="transmembrane region" description="Helical" evidence="8">
    <location>
        <begin position="14"/>
        <end position="35"/>
    </location>
</feature>
<dbReference type="FunFam" id="1.20.1280.290:FF:000009">
    <property type="entry name" value="PQ loop repeat family protein"/>
    <property type="match status" value="1"/>
</dbReference>